<dbReference type="Gene3D" id="3.40.720.10">
    <property type="entry name" value="Alkaline Phosphatase, subunit A"/>
    <property type="match status" value="1"/>
</dbReference>
<evidence type="ECO:0000313" key="7">
    <source>
        <dbReference type="EMBL" id="MBE1524565.1"/>
    </source>
</evidence>
<name>A0ABR9JFJ3_9MICC</name>
<feature type="domain" description="Sulfatase N-terminal" evidence="5">
    <location>
        <begin position="38"/>
        <end position="391"/>
    </location>
</feature>
<dbReference type="Proteomes" id="UP000643525">
    <property type="component" value="Unassembled WGS sequence"/>
</dbReference>
<dbReference type="SUPFAM" id="SSF53649">
    <property type="entry name" value="Alkaline phosphatase-like"/>
    <property type="match status" value="1"/>
</dbReference>
<dbReference type="InterPro" id="IPR024607">
    <property type="entry name" value="Sulfatase_CS"/>
</dbReference>
<protein>
    <submittedName>
        <fullName evidence="7">Choline-sulfatase</fullName>
        <ecNumber evidence="7">3.1.6.6</ecNumber>
    </submittedName>
</protein>
<comment type="similarity">
    <text evidence="1">Belongs to the sulfatase family.</text>
</comment>
<evidence type="ECO:0000259" key="5">
    <source>
        <dbReference type="Pfam" id="PF00884"/>
    </source>
</evidence>
<dbReference type="NCBIfam" id="TIGR03417">
    <property type="entry name" value="chol_sulfatase"/>
    <property type="match status" value="1"/>
</dbReference>
<sequence length="547" mass="60778">MSDNQNISHHTGTVSPPEHASTVSPAAEVSPPNTVSPPNIVVIQADQMAAQALGAYGDAAARTPNIDALAEQGAVFDRAYCNSPLCAPSRASMMTGVMPSELGCFDNGDDFPSSVPTFAHRLRHVGYHTALVGRMHFLGADQHHGFEERLTTDVYPADLDMVPDWTLPLDQKLQWYHDADAVFSAGVSRASVQQDFDDEVGFRTLRHLNDRVRANQAAASAGEQPQPFLMVSSFIHPHDPYEPPQEHWDRFAEGEIPDPAHPEVPDAAEDPHSHRLRAMSGFDLRDPDIEQVRRARRAYYAAVSYIDDHVGRIRERLETLGLSENTVILVTSDHGDMLGEKGLWYKMSPYERSSRVPLIVSGPEHLVPQGRYQTPVSLLDLMPTLVDLAGAREPRSGGDSVLEIARREQTGEMGTEDRPVIIEYLAEGTYRPQLTIVRGQYKYVLCPGDPEQLFDLVADPDELYNAAREPKHAGRVAQLHGELDARYDLTALEAGILESQDQRRLVAEALSMGRIRAFDHNPEPEQRYVRGDFWSALEFGTIRDASR</sequence>
<gene>
    <name evidence="7" type="ORF">H4W27_001683</name>
</gene>
<organism evidence="7 8">
    <name type="scientific">Nesterenkonia lutea</name>
    <dbReference type="NCBI Taxonomy" id="272919"/>
    <lineage>
        <taxon>Bacteria</taxon>
        <taxon>Bacillati</taxon>
        <taxon>Actinomycetota</taxon>
        <taxon>Actinomycetes</taxon>
        <taxon>Micrococcales</taxon>
        <taxon>Micrococcaceae</taxon>
        <taxon>Nesterenkonia</taxon>
    </lineage>
</organism>
<evidence type="ECO:0000256" key="4">
    <source>
        <dbReference type="SAM" id="MobiDB-lite"/>
    </source>
</evidence>
<dbReference type="InterPro" id="IPR000917">
    <property type="entry name" value="Sulfatase_N"/>
</dbReference>
<evidence type="ECO:0000256" key="3">
    <source>
        <dbReference type="ARBA" id="ARBA00022801"/>
    </source>
</evidence>
<comment type="caution">
    <text evidence="7">The sequence shown here is derived from an EMBL/GenBank/DDBJ whole genome shotgun (WGS) entry which is preliminary data.</text>
</comment>
<dbReference type="PANTHER" id="PTHR45953:SF1">
    <property type="entry name" value="IDURONATE 2-SULFATASE"/>
    <property type="match status" value="1"/>
</dbReference>
<dbReference type="InterPro" id="IPR017785">
    <property type="entry name" value="Choline-sulfatase"/>
</dbReference>
<dbReference type="Pfam" id="PF00884">
    <property type="entry name" value="Sulfatase"/>
    <property type="match status" value="1"/>
</dbReference>
<keyword evidence="8" id="KW-1185">Reference proteome</keyword>
<dbReference type="EC" id="3.1.6.6" evidence="7"/>
<dbReference type="EMBL" id="JADBED010000001">
    <property type="protein sequence ID" value="MBE1524565.1"/>
    <property type="molecule type" value="Genomic_DNA"/>
</dbReference>
<dbReference type="PROSITE" id="PS00523">
    <property type="entry name" value="SULFATASE_1"/>
    <property type="match status" value="1"/>
</dbReference>
<evidence type="ECO:0000313" key="8">
    <source>
        <dbReference type="Proteomes" id="UP000643525"/>
    </source>
</evidence>
<dbReference type="GO" id="GO:0047753">
    <property type="term" value="F:choline-sulfatase activity"/>
    <property type="evidence" value="ECO:0007669"/>
    <property type="project" value="UniProtKB-EC"/>
</dbReference>
<accession>A0ABR9JFJ3</accession>
<keyword evidence="3 7" id="KW-0378">Hydrolase</keyword>
<keyword evidence="2" id="KW-0479">Metal-binding</keyword>
<dbReference type="PANTHER" id="PTHR45953">
    <property type="entry name" value="IDURONATE 2-SULFATASE"/>
    <property type="match status" value="1"/>
</dbReference>
<evidence type="ECO:0000259" key="6">
    <source>
        <dbReference type="Pfam" id="PF12411"/>
    </source>
</evidence>
<dbReference type="RefSeq" id="WP_192595558.1">
    <property type="nucleotide sequence ID" value="NZ_BAAALJ010000002.1"/>
</dbReference>
<feature type="region of interest" description="Disordered" evidence="4">
    <location>
        <begin position="1"/>
        <end position="33"/>
    </location>
</feature>
<proteinExistence type="inferred from homology"/>
<evidence type="ECO:0000256" key="1">
    <source>
        <dbReference type="ARBA" id="ARBA00008779"/>
    </source>
</evidence>
<dbReference type="InterPro" id="IPR017850">
    <property type="entry name" value="Alkaline_phosphatase_core_sf"/>
</dbReference>
<feature type="compositionally biased region" description="Polar residues" evidence="4">
    <location>
        <begin position="1"/>
        <end position="14"/>
    </location>
</feature>
<evidence type="ECO:0000256" key="2">
    <source>
        <dbReference type="ARBA" id="ARBA00022723"/>
    </source>
</evidence>
<dbReference type="Pfam" id="PF12411">
    <property type="entry name" value="Choline_sulf_C"/>
    <property type="match status" value="1"/>
</dbReference>
<dbReference type="InterPro" id="IPR025863">
    <property type="entry name" value="Choline_sulf_C_dom"/>
</dbReference>
<reference evidence="7 8" key="1">
    <citation type="submission" date="2020-10" db="EMBL/GenBank/DDBJ databases">
        <title>Sequencing the genomes of 1000 actinobacteria strains.</title>
        <authorList>
            <person name="Klenk H.-P."/>
        </authorList>
    </citation>
    <scope>NUCLEOTIDE SEQUENCE [LARGE SCALE GENOMIC DNA]</scope>
    <source>
        <strain evidence="7 8">DSM 15666</strain>
    </source>
</reference>
<feature type="domain" description="Choline sulfatase enzyme C-terminal" evidence="6">
    <location>
        <begin position="496"/>
        <end position="531"/>
    </location>
</feature>